<keyword evidence="10" id="KW-0333">Golgi apparatus</keyword>
<dbReference type="Gene3D" id="3.40.50.300">
    <property type="entry name" value="P-loop containing nucleotide triphosphate hydrolases"/>
    <property type="match status" value="3"/>
</dbReference>
<comment type="caution">
    <text evidence="17">The sequence shown here is derived from an EMBL/GenBank/DDBJ whole genome shotgun (WGS) entry which is preliminary data.</text>
</comment>
<evidence type="ECO:0000313" key="17">
    <source>
        <dbReference type="EMBL" id="KAJ4933397.1"/>
    </source>
</evidence>
<keyword evidence="7" id="KW-0677">Repeat</keyword>
<keyword evidence="9" id="KW-0256">Endoplasmic reticulum</keyword>
<evidence type="ECO:0000256" key="2">
    <source>
        <dbReference type="ARBA" id="ARBA00004240"/>
    </source>
</evidence>
<name>A0AAD6AZ54_9TELE</name>
<protein>
    <recommendedName>
        <fullName evidence="14">GTPase IMAP family member 8</fullName>
    </recommendedName>
    <alternativeName>
        <fullName evidence="15">Immune-associated nucleotide-binding protein 9</fullName>
    </alternativeName>
</protein>
<feature type="domain" description="AIG1-type G" evidence="16">
    <location>
        <begin position="225"/>
        <end position="415"/>
    </location>
</feature>
<dbReference type="SUPFAM" id="SSF52540">
    <property type="entry name" value="P-loop containing nucleoside triphosphate hydrolases"/>
    <property type="match status" value="3"/>
</dbReference>
<dbReference type="InterPro" id="IPR027417">
    <property type="entry name" value="P-loop_NTPase"/>
</dbReference>
<evidence type="ECO:0000256" key="9">
    <source>
        <dbReference type="ARBA" id="ARBA00022824"/>
    </source>
</evidence>
<evidence type="ECO:0000256" key="5">
    <source>
        <dbReference type="ARBA" id="ARBA00008535"/>
    </source>
</evidence>
<dbReference type="PANTHER" id="PTHR10903:SF170">
    <property type="entry name" value="GTPASE IMAP FAMILY MEMBER 7"/>
    <property type="match status" value="1"/>
</dbReference>
<feature type="domain" description="AIG1-type G" evidence="16">
    <location>
        <begin position="451"/>
        <end position="635"/>
    </location>
</feature>
<evidence type="ECO:0000256" key="7">
    <source>
        <dbReference type="ARBA" id="ARBA00022737"/>
    </source>
</evidence>
<evidence type="ECO:0000256" key="1">
    <source>
        <dbReference type="ARBA" id="ARBA00004173"/>
    </source>
</evidence>
<comment type="function">
    <text evidence="13">Exerts an anti-apoptotic effect in the immune system and is involved in responses to infections.</text>
</comment>
<dbReference type="EMBL" id="JAPTMU010000013">
    <property type="protein sequence ID" value="KAJ4933397.1"/>
    <property type="molecule type" value="Genomic_DNA"/>
</dbReference>
<keyword evidence="12" id="KW-0342">GTP-binding</keyword>
<keyword evidence="11" id="KW-0496">Mitochondrion</keyword>
<keyword evidence="8" id="KW-0547">Nucleotide-binding</keyword>
<evidence type="ECO:0000256" key="15">
    <source>
        <dbReference type="ARBA" id="ARBA00077278"/>
    </source>
</evidence>
<dbReference type="AlphaFoldDB" id="A0AAD6AZ54"/>
<feature type="domain" description="AIG1-type G" evidence="16">
    <location>
        <begin position="27"/>
        <end position="214"/>
    </location>
</feature>
<accession>A0AAD6AZ54</accession>
<dbReference type="GO" id="GO:0005794">
    <property type="term" value="C:Golgi apparatus"/>
    <property type="evidence" value="ECO:0007669"/>
    <property type="project" value="UniProtKB-SubCell"/>
</dbReference>
<keyword evidence="18" id="KW-1185">Reference proteome</keyword>
<dbReference type="Pfam" id="PF04548">
    <property type="entry name" value="AIG1"/>
    <property type="match status" value="3"/>
</dbReference>
<proteinExistence type="inferred from homology"/>
<dbReference type="GO" id="GO:0005739">
    <property type="term" value="C:mitochondrion"/>
    <property type="evidence" value="ECO:0007669"/>
    <property type="project" value="UniProtKB-SubCell"/>
</dbReference>
<dbReference type="InterPro" id="IPR045058">
    <property type="entry name" value="GIMA/IAN/Toc"/>
</dbReference>
<comment type="subcellular location">
    <subcellularLocation>
        <location evidence="3">Cytoplasm</location>
        <location evidence="3">Cytosol</location>
    </subcellularLocation>
    <subcellularLocation>
        <location evidence="2">Endoplasmic reticulum</location>
    </subcellularLocation>
    <subcellularLocation>
        <location evidence="4">Golgi apparatus</location>
    </subcellularLocation>
    <subcellularLocation>
        <location evidence="1">Mitochondrion</location>
    </subcellularLocation>
</comment>
<evidence type="ECO:0000256" key="11">
    <source>
        <dbReference type="ARBA" id="ARBA00023128"/>
    </source>
</evidence>
<evidence type="ECO:0000256" key="6">
    <source>
        <dbReference type="ARBA" id="ARBA00022490"/>
    </source>
</evidence>
<evidence type="ECO:0000256" key="10">
    <source>
        <dbReference type="ARBA" id="ARBA00023034"/>
    </source>
</evidence>
<evidence type="ECO:0000256" key="3">
    <source>
        <dbReference type="ARBA" id="ARBA00004514"/>
    </source>
</evidence>
<evidence type="ECO:0000256" key="8">
    <source>
        <dbReference type="ARBA" id="ARBA00022741"/>
    </source>
</evidence>
<evidence type="ECO:0000256" key="13">
    <source>
        <dbReference type="ARBA" id="ARBA00056809"/>
    </source>
</evidence>
<dbReference type="CDD" id="cd01852">
    <property type="entry name" value="AIG1"/>
    <property type="match status" value="1"/>
</dbReference>
<sequence length="635" mass="71137">MATASTVSEDLQPLKRSSSYELLPPEFSELRVVLLGNSWAQRSSLGNSILGETVFNTKKESDQCLRFSGQFKRKEIVLINTPDLLHPNIPQWKLSQAVKDCVRLSDPGPHVFLLVLQPEHFTEKHKLRLYQVLQLFSDQSFNHSLVLISPPEEGSSGFNENVMQHPPLKDLIRMCRNRYASQNLDHSELITRLGQIAKENNGEPVSCDVFEDAGLMMAPKSELIKPALTLVLCGRKRAGKTSAAEAILGQRELPSVSNSSECVKLQGEVCGRRVSLMELPALCGKPQEEVMEESFNCITLCDPEGVHAFILVLPVGPLTDEDKGEIETLQNTFSSRVNNFTLILSTVESDPTAPAVVNFLKENKDIQDLRQRCGGRHVVLNIKDQQQIPELLDAVQEMRGKGSRSFTKDMFTKAQMEKVVELDNTNRRLKDEHQDIKKKSQEGDVDESQNRECLRMVLIGKTGSGMSATGNTILGKEHFKSSVSSKSVTKFCTKATGEIDGRPIAVVDTPGLFDKTLSNDEVHEEMVKCMSLLSPGPHVFLLVLPIGRFTQEEKDTVELIKTCFGKRSGDFIIIIFTRGDDLKGQTIESYIQSDDLLKKLISDCGGRYQVFNNNQTDRRQVRELMEKTNQMLKWV</sequence>
<dbReference type="Proteomes" id="UP001219934">
    <property type="component" value="Unassembled WGS sequence"/>
</dbReference>
<dbReference type="GO" id="GO:0005783">
    <property type="term" value="C:endoplasmic reticulum"/>
    <property type="evidence" value="ECO:0007669"/>
    <property type="project" value="UniProtKB-SubCell"/>
</dbReference>
<dbReference type="GO" id="GO:0005525">
    <property type="term" value="F:GTP binding"/>
    <property type="evidence" value="ECO:0007669"/>
    <property type="project" value="UniProtKB-KW"/>
</dbReference>
<dbReference type="PROSITE" id="PS51720">
    <property type="entry name" value="G_AIG1"/>
    <property type="match status" value="3"/>
</dbReference>
<evidence type="ECO:0000259" key="16">
    <source>
        <dbReference type="PROSITE" id="PS51720"/>
    </source>
</evidence>
<dbReference type="FunFam" id="3.40.50.300:FF:000536">
    <property type="entry name" value="GTPase IMAP family member 8"/>
    <property type="match status" value="1"/>
</dbReference>
<evidence type="ECO:0000256" key="14">
    <source>
        <dbReference type="ARBA" id="ARBA00073539"/>
    </source>
</evidence>
<evidence type="ECO:0000256" key="4">
    <source>
        <dbReference type="ARBA" id="ARBA00004555"/>
    </source>
</evidence>
<reference evidence="17" key="1">
    <citation type="submission" date="2022-11" db="EMBL/GenBank/DDBJ databases">
        <title>Chromosome-level genome of Pogonophryne albipinna.</title>
        <authorList>
            <person name="Jo E."/>
        </authorList>
    </citation>
    <scope>NUCLEOTIDE SEQUENCE</scope>
    <source>
        <strain evidence="17">SGF0006</strain>
        <tissue evidence="17">Muscle</tissue>
    </source>
</reference>
<evidence type="ECO:0000313" key="18">
    <source>
        <dbReference type="Proteomes" id="UP001219934"/>
    </source>
</evidence>
<dbReference type="GO" id="GO:0005829">
    <property type="term" value="C:cytosol"/>
    <property type="evidence" value="ECO:0007669"/>
    <property type="project" value="UniProtKB-SubCell"/>
</dbReference>
<organism evidence="17 18">
    <name type="scientific">Pogonophryne albipinna</name>
    <dbReference type="NCBI Taxonomy" id="1090488"/>
    <lineage>
        <taxon>Eukaryota</taxon>
        <taxon>Metazoa</taxon>
        <taxon>Chordata</taxon>
        <taxon>Craniata</taxon>
        <taxon>Vertebrata</taxon>
        <taxon>Euteleostomi</taxon>
        <taxon>Actinopterygii</taxon>
        <taxon>Neopterygii</taxon>
        <taxon>Teleostei</taxon>
        <taxon>Neoteleostei</taxon>
        <taxon>Acanthomorphata</taxon>
        <taxon>Eupercaria</taxon>
        <taxon>Perciformes</taxon>
        <taxon>Notothenioidei</taxon>
        <taxon>Pogonophryne</taxon>
    </lineage>
</organism>
<dbReference type="PANTHER" id="PTHR10903">
    <property type="entry name" value="GTPASE, IMAP FAMILY MEMBER-RELATED"/>
    <property type="match status" value="1"/>
</dbReference>
<comment type="similarity">
    <text evidence="5">Belongs to the TRAFAC class TrmE-Era-EngA-EngB-Septin-like GTPase superfamily. AIG1/Toc34/Toc159-like paraseptin GTPase family. IAN subfamily.</text>
</comment>
<dbReference type="InterPro" id="IPR006703">
    <property type="entry name" value="G_AIG1"/>
</dbReference>
<evidence type="ECO:0000256" key="12">
    <source>
        <dbReference type="ARBA" id="ARBA00023134"/>
    </source>
</evidence>
<gene>
    <name evidence="17" type="ORF">JOQ06_030228</name>
</gene>
<keyword evidence="6" id="KW-0963">Cytoplasm</keyword>